<reference evidence="3" key="1">
    <citation type="submission" date="2023-06" db="EMBL/GenBank/DDBJ databases">
        <title>Draft genome sequence of Nocardioides sp. SOB72.</title>
        <authorList>
            <person name="Zhang G."/>
        </authorList>
    </citation>
    <scope>NUCLEOTIDE SEQUENCE</scope>
    <source>
        <strain evidence="3">SOB72</strain>
    </source>
</reference>
<name>A0ABT8ESM9_9ACTN</name>
<organism evidence="3 4">
    <name type="scientific">Nocardioides abyssi</name>
    <dbReference type="NCBI Taxonomy" id="3058370"/>
    <lineage>
        <taxon>Bacteria</taxon>
        <taxon>Bacillati</taxon>
        <taxon>Actinomycetota</taxon>
        <taxon>Actinomycetes</taxon>
        <taxon>Propionibacteriales</taxon>
        <taxon>Nocardioidaceae</taxon>
        <taxon>Nocardioides</taxon>
    </lineage>
</organism>
<feature type="region of interest" description="Disordered" evidence="1">
    <location>
        <begin position="1"/>
        <end position="31"/>
    </location>
</feature>
<dbReference type="SUPFAM" id="SSF52540">
    <property type="entry name" value="P-loop containing nucleoside triphosphate hydrolases"/>
    <property type="match status" value="1"/>
</dbReference>
<dbReference type="GO" id="GO:0005524">
    <property type="term" value="F:ATP binding"/>
    <property type="evidence" value="ECO:0007669"/>
    <property type="project" value="UniProtKB-KW"/>
</dbReference>
<keyword evidence="4" id="KW-1185">Reference proteome</keyword>
<dbReference type="Gene3D" id="3.40.50.300">
    <property type="entry name" value="P-loop containing nucleotide triphosphate hydrolases"/>
    <property type="match status" value="1"/>
</dbReference>
<evidence type="ECO:0000313" key="4">
    <source>
        <dbReference type="Proteomes" id="UP001168537"/>
    </source>
</evidence>
<dbReference type="InterPro" id="IPR049945">
    <property type="entry name" value="AAA_22"/>
</dbReference>
<sequence>MTITTDTTSGMTTGTTTGTTAAAVPSPGRPVPVPVPDSIGQFPPLPDHVAPLLTITQATTAVRMTMDFRDIACFTGAPGTGKTTAVTQAVARAVADEAAGAPAVKWRYCVPPQRATPKGAMLALYESIFGWTGPLNEREATDAVVRRLAEGDLGVVIDEVHHVGLLGMQQYRHVWDRACIYEQAFPMLLVGCDVRQTLAGADEVRTRIARWVMFDHIQHPDDLAILAGDLHPRLAATSERSLTKINTDITGGNIRAWFQFAKHIDYLPSTDPARPTRLTGEDVRHLRRALGVL</sequence>
<dbReference type="Pfam" id="PF13401">
    <property type="entry name" value="AAA_22"/>
    <property type="match status" value="1"/>
</dbReference>
<feature type="compositionally biased region" description="Low complexity" evidence="1">
    <location>
        <begin position="1"/>
        <end position="26"/>
    </location>
</feature>
<evidence type="ECO:0000256" key="1">
    <source>
        <dbReference type="SAM" id="MobiDB-lite"/>
    </source>
</evidence>
<feature type="domain" description="ORC1/DEAH AAA+ ATPase" evidence="2">
    <location>
        <begin position="71"/>
        <end position="192"/>
    </location>
</feature>
<dbReference type="InterPro" id="IPR027417">
    <property type="entry name" value="P-loop_NTPase"/>
</dbReference>
<protein>
    <submittedName>
        <fullName evidence="3">ATP-binding protein</fullName>
    </submittedName>
</protein>
<keyword evidence="3" id="KW-0547">Nucleotide-binding</keyword>
<accession>A0ABT8ESM9</accession>
<comment type="caution">
    <text evidence="3">The sequence shown here is derived from an EMBL/GenBank/DDBJ whole genome shotgun (WGS) entry which is preliminary data.</text>
</comment>
<dbReference type="EMBL" id="JAUHJR010000002">
    <property type="protein sequence ID" value="MDN4161129.1"/>
    <property type="molecule type" value="Genomic_DNA"/>
</dbReference>
<keyword evidence="3" id="KW-0067">ATP-binding</keyword>
<gene>
    <name evidence="3" type="ORF">QWY29_07140</name>
</gene>
<evidence type="ECO:0000313" key="3">
    <source>
        <dbReference type="EMBL" id="MDN4161129.1"/>
    </source>
</evidence>
<proteinExistence type="predicted"/>
<dbReference type="Proteomes" id="UP001168537">
    <property type="component" value="Unassembled WGS sequence"/>
</dbReference>
<dbReference type="RefSeq" id="WP_300960027.1">
    <property type="nucleotide sequence ID" value="NZ_JAUHJR010000002.1"/>
</dbReference>
<evidence type="ECO:0000259" key="2">
    <source>
        <dbReference type="Pfam" id="PF13401"/>
    </source>
</evidence>